<dbReference type="InterPro" id="IPR049730">
    <property type="entry name" value="SNF2/RAD54-like_C"/>
</dbReference>
<reference evidence="7 8" key="1">
    <citation type="submission" date="2014-02" db="EMBL/GenBank/DDBJ databases">
        <title>Transposable element dynamics among asymbiotic and ectomycorrhizal Amanita fungi.</title>
        <authorList>
            <consortium name="DOE Joint Genome Institute"/>
            <person name="Hess J."/>
            <person name="Skrede I."/>
            <person name="Wolfe B."/>
            <person name="LaButti K."/>
            <person name="Ohm R.A."/>
            <person name="Grigoriev I.V."/>
            <person name="Pringle A."/>
        </authorList>
    </citation>
    <scope>NUCLEOTIDE SEQUENCE [LARGE SCALE GENOMIC DNA]</scope>
    <source>
        <strain evidence="7 8">SKay4041</strain>
    </source>
</reference>
<dbReference type="InterPro" id="IPR001650">
    <property type="entry name" value="Helicase_C-like"/>
</dbReference>
<feature type="domain" description="Helicase ATP-binding" evidence="5">
    <location>
        <begin position="358"/>
        <end position="514"/>
    </location>
</feature>
<dbReference type="Pfam" id="PF00271">
    <property type="entry name" value="Helicase_C"/>
    <property type="match status" value="1"/>
</dbReference>
<proteinExistence type="predicted"/>
<evidence type="ECO:0000256" key="3">
    <source>
        <dbReference type="ARBA" id="ARBA00022840"/>
    </source>
</evidence>
<dbReference type="GO" id="GO:0008094">
    <property type="term" value="F:ATP-dependent activity, acting on DNA"/>
    <property type="evidence" value="ECO:0007669"/>
    <property type="project" value="TreeGrafter"/>
</dbReference>
<keyword evidence="1" id="KW-0547">Nucleotide-binding</keyword>
<dbReference type="InterPro" id="IPR050628">
    <property type="entry name" value="SNF2_RAD54_helicase_TF"/>
</dbReference>
<dbReference type="GO" id="GO:0016787">
    <property type="term" value="F:hydrolase activity"/>
    <property type="evidence" value="ECO:0007669"/>
    <property type="project" value="UniProtKB-KW"/>
</dbReference>
<keyword evidence="3" id="KW-0067">ATP-binding</keyword>
<dbReference type="SMART" id="SM00487">
    <property type="entry name" value="DEXDc"/>
    <property type="match status" value="1"/>
</dbReference>
<accession>A0A2A9NL41</accession>
<dbReference type="STRING" id="703135.A0A2A9NL41"/>
<evidence type="ECO:0000256" key="4">
    <source>
        <dbReference type="SAM" id="MobiDB-lite"/>
    </source>
</evidence>
<feature type="compositionally biased region" description="Low complexity" evidence="4">
    <location>
        <begin position="1151"/>
        <end position="1162"/>
    </location>
</feature>
<dbReference type="GO" id="GO:0006281">
    <property type="term" value="P:DNA repair"/>
    <property type="evidence" value="ECO:0007669"/>
    <property type="project" value="TreeGrafter"/>
</dbReference>
<dbReference type="PROSITE" id="PS51194">
    <property type="entry name" value="HELICASE_CTER"/>
    <property type="match status" value="1"/>
</dbReference>
<dbReference type="InterPro" id="IPR014001">
    <property type="entry name" value="Helicase_ATP-bd"/>
</dbReference>
<keyword evidence="8" id="KW-1185">Reference proteome</keyword>
<evidence type="ECO:0000259" key="6">
    <source>
        <dbReference type="PROSITE" id="PS51194"/>
    </source>
</evidence>
<feature type="region of interest" description="Disordered" evidence="4">
    <location>
        <begin position="503"/>
        <end position="554"/>
    </location>
</feature>
<keyword evidence="2" id="KW-0378">Hydrolase</keyword>
<dbReference type="InterPro" id="IPR038718">
    <property type="entry name" value="SNF2-like_sf"/>
</dbReference>
<dbReference type="Proteomes" id="UP000242287">
    <property type="component" value="Unassembled WGS sequence"/>
</dbReference>
<evidence type="ECO:0000313" key="7">
    <source>
        <dbReference type="EMBL" id="PFH51695.1"/>
    </source>
</evidence>
<dbReference type="OrthoDB" id="2801544at2759"/>
<protein>
    <recommendedName>
        <fullName evidence="9">Helicase ATP-binding domain-containing protein</fullName>
    </recommendedName>
</protein>
<dbReference type="GO" id="GO:0005634">
    <property type="term" value="C:nucleus"/>
    <property type="evidence" value="ECO:0007669"/>
    <property type="project" value="TreeGrafter"/>
</dbReference>
<sequence>MGDDELCRDLDFLIKHQFVSATYRFDGQQTIVVRIYIIPYDLPNVQGRLRVRRETVLSPARRCMSPLLSRVRRCSKEWEGHLCEPCTSPLIPDSQDHWTLAEIYSDLASPSPELAPGWEYFSTRLLHYGDDLRGLGMRSTLFYYQRRSVAMLMQKEMDTRAIPDPLYVPITGVHGEVFYLQPGKLEILRERPMVSPARGGILCEELGTGKTVMILTLIVATIRELSSPEESLQDERLVMTPLAFRHFPSAFETARKRLPFGKRKTTQGSSFPSLVELLLHHDKVHPYTPIPDLTTPSGLNRHQKRQELEDRIEMTPLSNLRRINTPFYLHYQTNIKDVDRPKRKSIEGPRLMYLTSATLVVVPANLLSQWDREIIKHCEYPLRVLILRPGSKTPSAQLLASDYDIILTTYTRFTSEANNKDIHKLHPWKMCKCAPVQGTRVPDCHCKAPKVSPFFQVRWKRLVIDEGHVSSSLSSTLMYLVNLLSVERRWIVTGTPTTNLLGLNFGNNPIREEGDDMDVDSEPVEDDLDSSQASLSSHIQEDSASTTSSEGVPALPGPLRRVWNKYDREDLYKLGNMITHFIAMPQFNADPKLMHTQVSSPLLDPRGPHPGAIQVLMQVMQAVMVRHRIDDIENDVILPPVIHNSVILDLEPYAVKSYNAMQAALAINAVDSQRTGQDYMFHTSASFLNADALLTAVKNMSQLMLWSIDDGLYSVDQLLIDDERHIQTAIKRNMPQEDIKLLHDAFRHIRLAAEDKLWRALQTHEDVPYHVSRMNSNVFQAWTRTPQKDPGTPLMNGFVHVDRLIKMHDFVVRRPLAPEDILIEEGKRIAEDDQELRRLYEESLKQKNKASRRASRQHHDHLSELAEIATKKARAPETLKEMQEELNASIARLDGETTDAHKPAEIDFCYSSPNSKYSALISDSLLGGIRIGHSASSKINWIINEIKTYSPTEKFLVFSDSELSLAHVAEALELIHIKFLRFTAQIESRFREQLVLTFETSETYRVFLMELKHGARGLNLISASRVIFCEPVWQADVESQAIKRAHRIGQTKNITVTTLAIRGTAEERIVTRREALKGCREKIPKLIEESGMRHFIANPKFLENRPELLVSVDEPLFQQPERINAHLRETNTVDQKQDNCSLPPRKRLRFVQDQDSSSGSVSPAGFRTPLHDSDKIPDHSQEGVLVDMSQHLPLPRLPSREAQSDDLEIATHKRRIRVEGIIVEEKTPADVGDSVKKRRRVAFA</sequence>
<dbReference type="PROSITE" id="PS51192">
    <property type="entry name" value="HELICASE_ATP_BIND_1"/>
    <property type="match status" value="1"/>
</dbReference>
<dbReference type="InterPro" id="IPR027417">
    <property type="entry name" value="P-loop_NTPase"/>
</dbReference>
<dbReference type="GO" id="GO:0005524">
    <property type="term" value="F:ATP binding"/>
    <property type="evidence" value="ECO:0007669"/>
    <property type="project" value="UniProtKB-KW"/>
</dbReference>
<dbReference type="InterPro" id="IPR000330">
    <property type="entry name" value="SNF2_N"/>
</dbReference>
<dbReference type="SUPFAM" id="SSF52540">
    <property type="entry name" value="P-loop containing nucleoside triphosphate hydrolases"/>
    <property type="match status" value="2"/>
</dbReference>
<feature type="compositionally biased region" description="Acidic residues" evidence="4">
    <location>
        <begin position="513"/>
        <end position="529"/>
    </location>
</feature>
<evidence type="ECO:0008006" key="9">
    <source>
        <dbReference type="Google" id="ProtNLM"/>
    </source>
</evidence>
<evidence type="ECO:0000256" key="1">
    <source>
        <dbReference type="ARBA" id="ARBA00022741"/>
    </source>
</evidence>
<evidence type="ECO:0000256" key="2">
    <source>
        <dbReference type="ARBA" id="ARBA00022801"/>
    </source>
</evidence>
<gene>
    <name evidence="7" type="ORF">AMATHDRAFT_142017</name>
</gene>
<dbReference type="SMART" id="SM00490">
    <property type="entry name" value="HELICc"/>
    <property type="match status" value="1"/>
</dbReference>
<dbReference type="EMBL" id="KZ301985">
    <property type="protein sequence ID" value="PFH51695.1"/>
    <property type="molecule type" value="Genomic_DNA"/>
</dbReference>
<evidence type="ECO:0000313" key="8">
    <source>
        <dbReference type="Proteomes" id="UP000242287"/>
    </source>
</evidence>
<dbReference type="Gene3D" id="3.40.50.10810">
    <property type="entry name" value="Tandem AAA-ATPase domain"/>
    <property type="match status" value="1"/>
</dbReference>
<dbReference type="PANTHER" id="PTHR45626">
    <property type="entry name" value="TRANSCRIPTION TERMINATION FACTOR 2-RELATED"/>
    <property type="match status" value="1"/>
</dbReference>
<feature type="domain" description="Helicase C-terminal" evidence="6">
    <location>
        <begin position="938"/>
        <end position="1091"/>
    </location>
</feature>
<evidence type="ECO:0000259" key="5">
    <source>
        <dbReference type="PROSITE" id="PS51192"/>
    </source>
</evidence>
<dbReference type="Pfam" id="PF00176">
    <property type="entry name" value="SNF2-rel_dom"/>
    <property type="match status" value="1"/>
</dbReference>
<dbReference type="PANTHER" id="PTHR45626:SF51">
    <property type="entry name" value="SNF2-RELATED DOMAIN-CONTAINING PROTEIN"/>
    <property type="match status" value="1"/>
</dbReference>
<dbReference type="CDD" id="cd18793">
    <property type="entry name" value="SF2_C_SNF"/>
    <property type="match status" value="1"/>
</dbReference>
<name>A0A2A9NL41_9AGAR</name>
<organism evidence="7 8">
    <name type="scientific">Amanita thiersii Skay4041</name>
    <dbReference type="NCBI Taxonomy" id="703135"/>
    <lineage>
        <taxon>Eukaryota</taxon>
        <taxon>Fungi</taxon>
        <taxon>Dikarya</taxon>
        <taxon>Basidiomycota</taxon>
        <taxon>Agaricomycotina</taxon>
        <taxon>Agaricomycetes</taxon>
        <taxon>Agaricomycetidae</taxon>
        <taxon>Agaricales</taxon>
        <taxon>Pluteineae</taxon>
        <taxon>Amanitaceae</taxon>
        <taxon>Amanita</taxon>
    </lineage>
</organism>
<dbReference type="Gene3D" id="3.40.50.300">
    <property type="entry name" value="P-loop containing nucleotide triphosphate hydrolases"/>
    <property type="match status" value="1"/>
</dbReference>
<dbReference type="AlphaFoldDB" id="A0A2A9NL41"/>
<feature type="region of interest" description="Disordered" evidence="4">
    <location>
        <begin position="1150"/>
        <end position="1179"/>
    </location>
</feature>
<feature type="compositionally biased region" description="Basic and acidic residues" evidence="4">
    <location>
        <begin position="1169"/>
        <end position="1179"/>
    </location>
</feature>